<organism evidence="3 4">
    <name type="scientific">Massilia antarctica</name>
    <dbReference type="NCBI Taxonomy" id="2765360"/>
    <lineage>
        <taxon>Bacteria</taxon>
        <taxon>Pseudomonadati</taxon>
        <taxon>Pseudomonadota</taxon>
        <taxon>Betaproteobacteria</taxon>
        <taxon>Burkholderiales</taxon>
        <taxon>Oxalobacteraceae</taxon>
        <taxon>Telluria group</taxon>
        <taxon>Massilia</taxon>
    </lineage>
</organism>
<gene>
    <name evidence="3" type="ORF">IV454_13390</name>
</gene>
<evidence type="ECO:0000313" key="3">
    <source>
        <dbReference type="EMBL" id="QPI52384.1"/>
    </source>
</evidence>
<feature type="transmembrane region" description="Helical" evidence="1">
    <location>
        <begin position="129"/>
        <end position="146"/>
    </location>
</feature>
<keyword evidence="4" id="KW-1185">Reference proteome</keyword>
<dbReference type="RefSeq" id="WP_206091843.1">
    <property type="nucleotide sequence ID" value="NZ_CP065053.1"/>
</dbReference>
<sequence length="411" mass="43574">MINSLPHLLLRLTVSGSVAIAIVLLARRPLRQHIDAGLAYQAWLIVPLAMVAAALQPLFAAPVKTLVLRPVLQAFGPAGALAATSAAAQGSTGWLLPVWACGALATLALFCLSHHVFVRSLGALSVRGGVAYAAHAGAGPALLGLWRQRIVVPRDFDQRYSAAEQALIIAHEQVHAQRADAVANILLALIQCAFWFNPLVHLAASRFRFDQELACDSVVMRRHPSQRRTYAGAMLKTQAGVSLTPSVCHWQSCHPLKERIMHLQQTSSTPSRRLAGRLLVTALAAVTAFGALAARAQTTPDYAVAMTLRMDGDPAPKEMRIRTPGDFSVRSSARSGEVDSSWDGAFSITAVGSDQVSIRSKISRNGKLVSEPGILMRLGASGAMKIAGADGQGGMAVELTVTREGESVPGA</sequence>
<proteinExistence type="predicted"/>
<evidence type="ECO:0000256" key="1">
    <source>
        <dbReference type="SAM" id="Phobius"/>
    </source>
</evidence>
<dbReference type="InterPro" id="IPR008756">
    <property type="entry name" value="Peptidase_M56"/>
</dbReference>
<feature type="transmembrane region" description="Helical" evidence="1">
    <location>
        <begin position="38"/>
        <end position="59"/>
    </location>
</feature>
<keyword evidence="1" id="KW-0472">Membrane</keyword>
<evidence type="ECO:0000259" key="2">
    <source>
        <dbReference type="Pfam" id="PF05569"/>
    </source>
</evidence>
<feature type="domain" description="Peptidase M56" evidence="2">
    <location>
        <begin position="9"/>
        <end position="263"/>
    </location>
</feature>
<protein>
    <submittedName>
        <fullName evidence="3">Energy transducer TonB</fullName>
    </submittedName>
</protein>
<dbReference type="CDD" id="cd07341">
    <property type="entry name" value="M56_BlaR1_MecR1_like"/>
    <property type="match status" value="1"/>
</dbReference>
<dbReference type="PANTHER" id="PTHR34978:SF3">
    <property type="entry name" value="SLR0241 PROTEIN"/>
    <property type="match status" value="1"/>
</dbReference>
<dbReference type="Proteomes" id="UP000662888">
    <property type="component" value="Chromosome"/>
</dbReference>
<name>A0AA49AAD7_9BURK</name>
<evidence type="ECO:0000313" key="4">
    <source>
        <dbReference type="Proteomes" id="UP000662888"/>
    </source>
</evidence>
<keyword evidence="1" id="KW-1133">Transmembrane helix</keyword>
<accession>A0AA49AAD7</accession>
<reference evidence="3 4" key="1">
    <citation type="submission" date="2020-11" db="EMBL/GenBank/DDBJ databases">
        <authorList>
            <person name="Sun Q."/>
        </authorList>
    </citation>
    <scope>NUCLEOTIDE SEQUENCE [LARGE SCALE GENOMIC DNA]</scope>
    <source>
        <strain evidence="3 4">P8398</strain>
    </source>
</reference>
<dbReference type="InterPro" id="IPR052173">
    <property type="entry name" value="Beta-lactam_resp_regulator"/>
</dbReference>
<feature type="transmembrane region" description="Helical" evidence="1">
    <location>
        <begin position="6"/>
        <end position="26"/>
    </location>
</feature>
<dbReference type="Pfam" id="PF05569">
    <property type="entry name" value="Peptidase_M56"/>
    <property type="match status" value="1"/>
</dbReference>
<keyword evidence="1" id="KW-0812">Transmembrane</keyword>
<dbReference type="EMBL" id="CP065053">
    <property type="protein sequence ID" value="QPI52384.1"/>
    <property type="molecule type" value="Genomic_DNA"/>
</dbReference>
<feature type="transmembrane region" description="Helical" evidence="1">
    <location>
        <begin position="95"/>
        <end position="117"/>
    </location>
</feature>
<dbReference type="PANTHER" id="PTHR34978">
    <property type="entry name" value="POSSIBLE SENSOR-TRANSDUCER PROTEIN BLAR"/>
    <property type="match status" value="1"/>
</dbReference>